<evidence type="ECO:0000313" key="3">
    <source>
        <dbReference type="EMBL" id="CAF4308698.1"/>
    </source>
</evidence>
<evidence type="ECO:0000313" key="4">
    <source>
        <dbReference type="Proteomes" id="UP000663829"/>
    </source>
</evidence>
<gene>
    <name evidence="2" type="ORF">GPM918_LOCUS33946</name>
    <name evidence="3" type="ORF">SRO942_LOCUS34644</name>
</gene>
<dbReference type="Proteomes" id="UP000681722">
    <property type="component" value="Unassembled WGS sequence"/>
</dbReference>
<feature type="compositionally biased region" description="Polar residues" evidence="1">
    <location>
        <begin position="49"/>
        <end position="80"/>
    </location>
</feature>
<comment type="caution">
    <text evidence="2">The sequence shown here is derived from an EMBL/GenBank/DDBJ whole genome shotgun (WGS) entry which is preliminary data.</text>
</comment>
<organism evidence="2 4">
    <name type="scientific">Didymodactylos carnosus</name>
    <dbReference type="NCBI Taxonomy" id="1234261"/>
    <lineage>
        <taxon>Eukaryota</taxon>
        <taxon>Metazoa</taxon>
        <taxon>Spiralia</taxon>
        <taxon>Gnathifera</taxon>
        <taxon>Rotifera</taxon>
        <taxon>Eurotatoria</taxon>
        <taxon>Bdelloidea</taxon>
        <taxon>Philodinida</taxon>
        <taxon>Philodinidae</taxon>
        <taxon>Didymodactylos</taxon>
    </lineage>
</organism>
<sequence>MDIHLNKSLGTFYQRITNLFTQPKTNNVELSSSAPDSTTSLLFNKYPSSVTSTPIPLSKQQQRYSLGMKQQPQHNVNYVSDDSIPLHSKSTQNSSSLSGSSHNSLSENKHVLLQLNNNSNSICATTPSPIGIKTNIMSNSPSNNW</sequence>
<evidence type="ECO:0000256" key="1">
    <source>
        <dbReference type="SAM" id="MobiDB-lite"/>
    </source>
</evidence>
<accession>A0A815MXL6</accession>
<proteinExistence type="predicted"/>
<dbReference type="EMBL" id="CAJNOQ010018471">
    <property type="protein sequence ID" value="CAF1429380.1"/>
    <property type="molecule type" value="Genomic_DNA"/>
</dbReference>
<evidence type="ECO:0000313" key="2">
    <source>
        <dbReference type="EMBL" id="CAF1429380.1"/>
    </source>
</evidence>
<dbReference type="Proteomes" id="UP000663829">
    <property type="component" value="Unassembled WGS sequence"/>
</dbReference>
<protein>
    <submittedName>
        <fullName evidence="2">Uncharacterized protein</fullName>
    </submittedName>
</protein>
<dbReference type="AlphaFoldDB" id="A0A815MXL6"/>
<dbReference type="EMBL" id="CAJOBC010083907">
    <property type="protein sequence ID" value="CAF4308698.1"/>
    <property type="molecule type" value="Genomic_DNA"/>
</dbReference>
<name>A0A815MXL6_9BILA</name>
<reference evidence="2" key="1">
    <citation type="submission" date="2021-02" db="EMBL/GenBank/DDBJ databases">
        <authorList>
            <person name="Nowell W R."/>
        </authorList>
    </citation>
    <scope>NUCLEOTIDE SEQUENCE</scope>
</reference>
<feature type="region of interest" description="Disordered" evidence="1">
    <location>
        <begin position="49"/>
        <end position="105"/>
    </location>
</feature>
<keyword evidence="4" id="KW-1185">Reference proteome</keyword>
<feature type="compositionally biased region" description="Low complexity" evidence="1">
    <location>
        <begin position="87"/>
        <end position="105"/>
    </location>
</feature>